<dbReference type="Gramene" id="TVT99469">
    <property type="protein sequence ID" value="TVT99469"/>
    <property type="gene ID" value="EJB05_55138"/>
</dbReference>
<keyword evidence="4" id="KW-1003">Cell membrane</keyword>
<dbReference type="PROSITE" id="PS00107">
    <property type="entry name" value="PROTEIN_KINASE_ATP"/>
    <property type="match status" value="1"/>
</dbReference>
<keyword evidence="14" id="KW-0675">Receptor</keyword>
<evidence type="ECO:0000256" key="19">
    <source>
        <dbReference type="SAM" id="SignalP"/>
    </source>
</evidence>
<evidence type="ECO:0000313" key="23">
    <source>
        <dbReference type="Proteomes" id="UP000324897"/>
    </source>
</evidence>
<dbReference type="GO" id="GO:0004672">
    <property type="term" value="F:protein kinase activity"/>
    <property type="evidence" value="ECO:0007669"/>
    <property type="project" value="InterPro"/>
</dbReference>
<dbReference type="FunFam" id="1.10.510.10:FF:000240">
    <property type="entry name" value="Lectin-domain containing receptor kinase A4.3"/>
    <property type="match status" value="1"/>
</dbReference>
<keyword evidence="5" id="KW-0808">Transferase</keyword>
<evidence type="ECO:0000256" key="12">
    <source>
        <dbReference type="ARBA" id="ARBA00022989"/>
    </source>
</evidence>
<dbReference type="Pfam" id="PF00069">
    <property type="entry name" value="Pkinase"/>
    <property type="match status" value="1"/>
</dbReference>
<keyword evidence="12 18" id="KW-1133">Transmembrane helix</keyword>
<comment type="caution">
    <text evidence="22">The sequence shown here is derived from an EMBL/GenBank/DDBJ whole genome shotgun (WGS) entry which is preliminary data.</text>
</comment>
<gene>
    <name evidence="22" type="ORF">EJB05_55138</name>
</gene>
<dbReference type="OrthoDB" id="1935106at2759"/>
<dbReference type="FunFam" id="3.30.430.20:FF:000016">
    <property type="entry name" value="Cysteine-rich receptor-like protein kinase 10"/>
    <property type="match status" value="1"/>
</dbReference>
<keyword evidence="15" id="KW-0325">Glycoprotein</keyword>
<keyword evidence="7 19" id="KW-0732">Signal</keyword>
<keyword evidence="8" id="KW-0677">Repeat</keyword>
<feature type="domain" description="Protein kinase" evidence="20">
    <location>
        <begin position="344"/>
        <end position="657"/>
    </location>
</feature>
<evidence type="ECO:0000256" key="15">
    <source>
        <dbReference type="ARBA" id="ARBA00023180"/>
    </source>
</evidence>
<keyword evidence="11 16" id="KW-0067">ATP-binding</keyword>
<evidence type="ECO:0000256" key="14">
    <source>
        <dbReference type="ARBA" id="ARBA00023170"/>
    </source>
</evidence>
<evidence type="ECO:0000256" key="8">
    <source>
        <dbReference type="ARBA" id="ARBA00022737"/>
    </source>
</evidence>
<dbReference type="Gene3D" id="1.10.510.10">
    <property type="entry name" value="Transferase(Phosphotransferase) domain 1"/>
    <property type="match status" value="1"/>
</dbReference>
<evidence type="ECO:0000256" key="4">
    <source>
        <dbReference type="ARBA" id="ARBA00022475"/>
    </source>
</evidence>
<dbReference type="Pfam" id="PF01657">
    <property type="entry name" value="Stress-antifung"/>
    <property type="match status" value="2"/>
</dbReference>
<dbReference type="PROSITE" id="PS51473">
    <property type="entry name" value="GNK2"/>
    <property type="match status" value="2"/>
</dbReference>
<feature type="signal peptide" evidence="19">
    <location>
        <begin position="1"/>
        <end position="20"/>
    </location>
</feature>
<dbReference type="GO" id="GO:0002229">
    <property type="term" value="P:defense response to oomycetes"/>
    <property type="evidence" value="ECO:0007669"/>
    <property type="project" value="UniProtKB-ARBA"/>
</dbReference>
<feature type="region of interest" description="Disordered" evidence="17">
    <location>
        <begin position="672"/>
        <end position="699"/>
    </location>
</feature>
<dbReference type="InterPro" id="IPR011009">
    <property type="entry name" value="Kinase-like_dom_sf"/>
</dbReference>
<comment type="similarity">
    <text evidence="3">In the C-terminal section; belongs to the protein kinase superfamily. Ser/Thr protein kinase family.</text>
</comment>
<evidence type="ECO:0000313" key="22">
    <source>
        <dbReference type="EMBL" id="TVT99469.1"/>
    </source>
</evidence>
<dbReference type="FunFam" id="3.30.200.20:FF:000168">
    <property type="entry name" value="L-type lectin-domain containing receptor kinase IX.1"/>
    <property type="match status" value="1"/>
</dbReference>
<evidence type="ECO:0000256" key="9">
    <source>
        <dbReference type="ARBA" id="ARBA00022741"/>
    </source>
</evidence>
<feature type="binding site" evidence="16">
    <location>
        <position position="373"/>
    </location>
    <ligand>
        <name>ATP</name>
        <dbReference type="ChEBI" id="CHEBI:30616"/>
    </ligand>
</feature>
<name>A0A5J9SKE8_9POAL</name>
<dbReference type="Gene3D" id="3.30.200.20">
    <property type="entry name" value="Phosphorylase Kinase, domain 1"/>
    <property type="match status" value="1"/>
</dbReference>
<evidence type="ECO:0000256" key="11">
    <source>
        <dbReference type="ARBA" id="ARBA00022840"/>
    </source>
</evidence>
<evidence type="ECO:0000256" key="17">
    <source>
        <dbReference type="SAM" id="MobiDB-lite"/>
    </source>
</evidence>
<dbReference type="Gene3D" id="3.30.430.20">
    <property type="entry name" value="Gnk2 domain, C-X8-C-X2-C motif"/>
    <property type="match status" value="2"/>
</dbReference>
<feature type="domain" description="Gnk2-homologous" evidence="21">
    <location>
        <begin position="30"/>
        <end position="133"/>
    </location>
</feature>
<feature type="transmembrane region" description="Helical" evidence="18">
    <location>
        <begin position="274"/>
        <end position="299"/>
    </location>
</feature>
<feature type="domain" description="Gnk2-homologous" evidence="21">
    <location>
        <begin position="143"/>
        <end position="253"/>
    </location>
</feature>
<evidence type="ECO:0000256" key="7">
    <source>
        <dbReference type="ARBA" id="ARBA00022729"/>
    </source>
</evidence>
<protein>
    <recommendedName>
        <fullName evidence="24">Protein kinase domain-containing protein</fullName>
    </recommendedName>
</protein>
<evidence type="ECO:0000256" key="2">
    <source>
        <dbReference type="ARBA" id="ARBA00008536"/>
    </source>
</evidence>
<evidence type="ECO:0000256" key="5">
    <source>
        <dbReference type="ARBA" id="ARBA00022679"/>
    </source>
</evidence>
<evidence type="ECO:0008006" key="24">
    <source>
        <dbReference type="Google" id="ProtNLM"/>
    </source>
</evidence>
<dbReference type="InterPro" id="IPR050528">
    <property type="entry name" value="L-type_Lectin-RKs"/>
</dbReference>
<evidence type="ECO:0000256" key="13">
    <source>
        <dbReference type="ARBA" id="ARBA00023136"/>
    </source>
</evidence>
<feature type="non-terminal residue" evidence="22">
    <location>
        <position position="1"/>
    </location>
</feature>
<dbReference type="AlphaFoldDB" id="A0A5J9SKE8"/>
<sequence>MAALQHFLFLLLILLCLVGAAVVVDGLVYSPIFPNCSTTGNFTNDSPYLGNLVRLMSQLPPSAIANGGFYSTTAGEPPSKVFALTMCYADRNWTECQNCLRDAMFYAHQVCPFSREVRACYRACVFRYSSRSFFSVADLTLAFNVYKGVGKAYEVSDIASMNSTRLKLMSQLAEQAAGSSRLRLANGSQPYTDSQGRSQVMYGLAQCTRDLNASECTRCLTTFVAMLWPSHPNGTYGAVKGYSCYVVYSVGEALNITIPPEIAVPSSGARAPSMGLLVGVPVSSVLLIICTAILVRFLLRSRRPTAREHELVCDDETLEDEFETAGTAPRRFLYSDLAVATNFFSDKEKLGQGGFGSVYRGYLKDMDLHVAIKRVSKGSQQGRKEYISEVKIISRLRHRNLVQLIGWCHGGGELLLVYELLPNGSLDTHIHNQNNVMSWELRYYILNNQSVAHAMPLFIAPSIYYSIRIYTVCRHEIVLGIGSALQYLHQEWEQCVLHRDIKLSNIMLDPSFHAKLGDFGLARLVDHERQSHTTALAGTMGYMDPHCMLTGSASTATDVFSFGVVVLEVVCGRRPVVGVQDSEEFATMHLVQWVWEYYGRGQILDAADARLNGDFDSDEVERVMVTGLWCAHPDRTVRPSIRQAVNVLRYEAPLPNLPEKMPVALFMPPVGSPSESHAGTSSGGTTGSSIVMETSTLLR</sequence>
<evidence type="ECO:0000259" key="21">
    <source>
        <dbReference type="PROSITE" id="PS51473"/>
    </source>
</evidence>
<keyword evidence="23" id="KW-1185">Reference proteome</keyword>
<dbReference type="Proteomes" id="UP000324897">
    <property type="component" value="Unassembled WGS sequence"/>
</dbReference>
<keyword evidence="6 18" id="KW-0812">Transmembrane</keyword>
<dbReference type="InterPro" id="IPR008271">
    <property type="entry name" value="Ser/Thr_kinase_AS"/>
</dbReference>
<dbReference type="InterPro" id="IPR002902">
    <property type="entry name" value="GNK2"/>
</dbReference>
<proteinExistence type="inferred from homology"/>
<evidence type="ECO:0000256" key="1">
    <source>
        <dbReference type="ARBA" id="ARBA00004251"/>
    </source>
</evidence>
<feature type="chain" id="PRO_5023813018" description="Protein kinase domain-containing protein" evidence="19">
    <location>
        <begin position="21"/>
        <end position="699"/>
    </location>
</feature>
<keyword evidence="10" id="KW-0418">Kinase</keyword>
<dbReference type="GO" id="GO:0005886">
    <property type="term" value="C:plasma membrane"/>
    <property type="evidence" value="ECO:0007669"/>
    <property type="project" value="UniProtKB-SubCell"/>
</dbReference>
<keyword evidence="9 16" id="KW-0547">Nucleotide-binding</keyword>
<dbReference type="CDD" id="cd23509">
    <property type="entry name" value="Gnk2-like"/>
    <property type="match status" value="2"/>
</dbReference>
<evidence type="ECO:0000256" key="16">
    <source>
        <dbReference type="PROSITE-ProRule" id="PRU10141"/>
    </source>
</evidence>
<keyword evidence="13 18" id="KW-0472">Membrane</keyword>
<organism evidence="22 23">
    <name type="scientific">Eragrostis curvula</name>
    <name type="common">weeping love grass</name>
    <dbReference type="NCBI Taxonomy" id="38414"/>
    <lineage>
        <taxon>Eukaryota</taxon>
        <taxon>Viridiplantae</taxon>
        <taxon>Streptophyta</taxon>
        <taxon>Embryophyta</taxon>
        <taxon>Tracheophyta</taxon>
        <taxon>Spermatophyta</taxon>
        <taxon>Magnoliopsida</taxon>
        <taxon>Liliopsida</taxon>
        <taxon>Poales</taxon>
        <taxon>Poaceae</taxon>
        <taxon>PACMAD clade</taxon>
        <taxon>Chloridoideae</taxon>
        <taxon>Eragrostideae</taxon>
        <taxon>Eragrostidinae</taxon>
        <taxon>Eragrostis</taxon>
    </lineage>
</organism>
<dbReference type="PROSITE" id="PS50011">
    <property type="entry name" value="PROTEIN_KINASE_DOM"/>
    <property type="match status" value="1"/>
</dbReference>
<evidence type="ECO:0000256" key="18">
    <source>
        <dbReference type="SAM" id="Phobius"/>
    </source>
</evidence>
<dbReference type="PROSITE" id="PS00108">
    <property type="entry name" value="PROTEIN_KINASE_ST"/>
    <property type="match status" value="1"/>
</dbReference>
<evidence type="ECO:0000256" key="3">
    <source>
        <dbReference type="ARBA" id="ARBA00010217"/>
    </source>
</evidence>
<reference evidence="22 23" key="1">
    <citation type="journal article" date="2019" name="Sci. Rep.">
        <title>A high-quality genome of Eragrostis curvula grass provides insights into Poaceae evolution and supports new strategies to enhance forage quality.</title>
        <authorList>
            <person name="Carballo J."/>
            <person name="Santos B.A.C.M."/>
            <person name="Zappacosta D."/>
            <person name="Garbus I."/>
            <person name="Selva J.P."/>
            <person name="Gallo C.A."/>
            <person name="Diaz A."/>
            <person name="Albertini E."/>
            <person name="Caccamo M."/>
            <person name="Echenique V."/>
        </authorList>
    </citation>
    <scope>NUCLEOTIDE SEQUENCE [LARGE SCALE GENOMIC DNA]</scope>
    <source>
        <strain evidence="23">cv. Victoria</strain>
        <tissue evidence="22">Leaf</tissue>
    </source>
</reference>
<comment type="subcellular location">
    <subcellularLocation>
        <location evidence="1">Cell membrane</location>
        <topology evidence="1">Single-pass type I membrane protein</topology>
    </subcellularLocation>
</comment>
<dbReference type="SUPFAM" id="SSF56112">
    <property type="entry name" value="Protein kinase-like (PK-like)"/>
    <property type="match status" value="1"/>
</dbReference>
<evidence type="ECO:0000256" key="6">
    <source>
        <dbReference type="ARBA" id="ARBA00022692"/>
    </source>
</evidence>
<dbReference type="InterPro" id="IPR038408">
    <property type="entry name" value="GNK2_sf"/>
</dbReference>
<dbReference type="InterPro" id="IPR017441">
    <property type="entry name" value="Protein_kinase_ATP_BS"/>
</dbReference>
<dbReference type="PANTHER" id="PTHR27007">
    <property type="match status" value="1"/>
</dbReference>
<dbReference type="SMART" id="SM00220">
    <property type="entry name" value="S_TKc"/>
    <property type="match status" value="1"/>
</dbReference>
<evidence type="ECO:0000259" key="20">
    <source>
        <dbReference type="PROSITE" id="PS50011"/>
    </source>
</evidence>
<dbReference type="GO" id="GO:0005524">
    <property type="term" value="F:ATP binding"/>
    <property type="evidence" value="ECO:0007669"/>
    <property type="project" value="UniProtKB-UniRule"/>
</dbReference>
<evidence type="ECO:0000256" key="10">
    <source>
        <dbReference type="ARBA" id="ARBA00022777"/>
    </source>
</evidence>
<dbReference type="InterPro" id="IPR000719">
    <property type="entry name" value="Prot_kinase_dom"/>
</dbReference>
<comment type="similarity">
    <text evidence="2">In the N-terminal section; belongs to the leguminous lectin family.</text>
</comment>
<accession>A0A5J9SKE8</accession>
<dbReference type="EMBL" id="RWGY01000714">
    <property type="protein sequence ID" value="TVT99469.1"/>
    <property type="molecule type" value="Genomic_DNA"/>
</dbReference>